<keyword evidence="1" id="KW-0444">Lipid biosynthesis</keyword>
<dbReference type="PANTHER" id="PTHR38764">
    <property type="entry name" value="ACYL CARRIER PROTEIN PHOSPHODIESTERASE"/>
    <property type="match status" value="1"/>
</dbReference>
<dbReference type="Pfam" id="PF04336">
    <property type="entry name" value="ACP_PD"/>
    <property type="match status" value="1"/>
</dbReference>
<protein>
    <submittedName>
        <fullName evidence="4">DUF479 domain-containing protein</fullName>
    </submittedName>
</protein>
<organism evidence="4 5">
    <name type="scientific">Dyadobacter subterraneus</name>
    <dbReference type="NCBI Taxonomy" id="2773304"/>
    <lineage>
        <taxon>Bacteria</taxon>
        <taxon>Pseudomonadati</taxon>
        <taxon>Bacteroidota</taxon>
        <taxon>Cytophagia</taxon>
        <taxon>Cytophagales</taxon>
        <taxon>Spirosomataceae</taxon>
        <taxon>Dyadobacter</taxon>
    </lineage>
</organism>
<evidence type="ECO:0000256" key="2">
    <source>
        <dbReference type="ARBA" id="ARBA00022801"/>
    </source>
</evidence>
<evidence type="ECO:0000256" key="3">
    <source>
        <dbReference type="ARBA" id="ARBA00023098"/>
    </source>
</evidence>
<dbReference type="EMBL" id="JACYGY010000001">
    <property type="protein sequence ID" value="MBE9462890.1"/>
    <property type="molecule type" value="Genomic_DNA"/>
</dbReference>
<evidence type="ECO:0000313" key="5">
    <source>
        <dbReference type="Proteomes" id="UP000634134"/>
    </source>
</evidence>
<gene>
    <name evidence="4" type="ORF">IEE83_13475</name>
</gene>
<sequence length="198" mass="22962">MNFLAHLLLSGENEEVITGNYVGDFIKGRLTGEKISGLSADYLLGLKLHRHIDMYTDEHPTVREAKRMAAKVLGKTAGIAIDIYFDYFLAKYFDQFCDESLKSYSERMYRVIEKNDRLIPDHMKSMVRAMIRQDWLNTYETLEGIKIAFSRLSRRADFLDVLVLAEGDLALNEAFYHNKFNIFFPQLQAEAARFINEN</sequence>
<reference evidence="5" key="1">
    <citation type="submission" date="2023-07" db="EMBL/GenBank/DDBJ databases">
        <title>Dyadobacter sp. nov 'subterranea' isolated from contaminted grondwater.</title>
        <authorList>
            <person name="Szabo I."/>
            <person name="Al-Omari J."/>
            <person name="Szerdahelyi S.G."/>
            <person name="Rado J."/>
        </authorList>
    </citation>
    <scope>NUCLEOTIDE SEQUENCE [LARGE SCALE GENOMIC DNA]</scope>
    <source>
        <strain evidence="5">UP-52</strain>
    </source>
</reference>
<accession>A0ABR9WBP9</accession>
<keyword evidence="2" id="KW-0378">Hydrolase</keyword>
<keyword evidence="3" id="KW-0443">Lipid metabolism</keyword>
<name>A0ABR9WBP9_9BACT</name>
<dbReference type="PANTHER" id="PTHR38764:SF1">
    <property type="entry name" value="ACYL CARRIER PROTEIN PHOSPHODIESTERASE"/>
    <property type="match status" value="1"/>
</dbReference>
<keyword evidence="5" id="KW-1185">Reference proteome</keyword>
<proteinExistence type="predicted"/>
<dbReference type="Proteomes" id="UP000634134">
    <property type="component" value="Unassembled WGS sequence"/>
</dbReference>
<evidence type="ECO:0000256" key="1">
    <source>
        <dbReference type="ARBA" id="ARBA00022516"/>
    </source>
</evidence>
<evidence type="ECO:0000313" key="4">
    <source>
        <dbReference type="EMBL" id="MBE9462890.1"/>
    </source>
</evidence>
<comment type="caution">
    <text evidence="4">The sequence shown here is derived from an EMBL/GenBank/DDBJ whole genome shotgun (WGS) entry which is preliminary data.</text>
</comment>
<dbReference type="RefSeq" id="WP_194121059.1">
    <property type="nucleotide sequence ID" value="NZ_JACYGY010000001.1"/>
</dbReference>
<dbReference type="InterPro" id="IPR007431">
    <property type="entry name" value="ACP_PD"/>
</dbReference>